<dbReference type="Pfam" id="PF01764">
    <property type="entry name" value="Lipase_3"/>
    <property type="match status" value="1"/>
</dbReference>
<accession>A0A0C2XKW5</accession>
<comment type="catalytic activity">
    <reaction evidence="3">
        <text>a diacylglycerol + H2O = a monoacylglycerol + a fatty acid + H(+)</text>
        <dbReference type="Rhea" id="RHEA:32731"/>
        <dbReference type="ChEBI" id="CHEBI:15377"/>
        <dbReference type="ChEBI" id="CHEBI:15378"/>
        <dbReference type="ChEBI" id="CHEBI:17408"/>
        <dbReference type="ChEBI" id="CHEBI:18035"/>
        <dbReference type="ChEBI" id="CHEBI:28868"/>
    </reaction>
</comment>
<dbReference type="CDD" id="cd00519">
    <property type="entry name" value="Lipase_3"/>
    <property type="match status" value="1"/>
</dbReference>
<keyword evidence="8" id="KW-1185">Reference proteome</keyword>
<feature type="region of interest" description="Disordered" evidence="5">
    <location>
        <begin position="395"/>
        <end position="487"/>
    </location>
</feature>
<evidence type="ECO:0000256" key="3">
    <source>
        <dbReference type="ARBA" id="ARBA00047591"/>
    </source>
</evidence>
<dbReference type="OrthoDB" id="426718at2759"/>
<evidence type="ECO:0000256" key="4">
    <source>
        <dbReference type="ARBA" id="ARBA00048461"/>
    </source>
</evidence>
<dbReference type="EMBL" id="KN824288">
    <property type="protein sequence ID" value="KIM29642.1"/>
    <property type="molecule type" value="Genomic_DNA"/>
</dbReference>
<dbReference type="PANTHER" id="PTHR45856">
    <property type="entry name" value="ALPHA/BETA-HYDROLASES SUPERFAMILY PROTEIN"/>
    <property type="match status" value="1"/>
</dbReference>
<reference evidence="8" key="2">
    <citation type="submission" date="2015-01" db="EMBL/GenBank/DDBJ databases">
        <title>Evolutionary Origins and Diversification of the Mycorrhizal Mutualists.</title>
        <authorList>
            <consortium name="DOE Joint Genome Institute"/>
            <consortium name="Mycorrhizal Genomics Consortium"/>
            <person name="Kohler A."/>
            <person name="Kuo A."/>
            <person name="Nagy L.G."/>
            <person name="Floudas D."/>
            <person name="Copeland A."/>
            <person name="Barry K.W."/>
            <person name="Cichocki N."/>
            <person name="Veneault-Fourrey C."/>
            <person name="LaButti K."/>
            <person name="Lindquist E.A."/>
            <person name="Lipzen A."/>
            <person name="Lundell T."/>
            <person name="Morin E."/>
            <person name="Murat C."/>
            <person name="Riley R."/>
            <person name="Ohm R."/>
            <person name="Sun H."/>
            <person name="Tunlid A."/>
            <person name="Henrissat B."/>
            <person name="Grigoriev I.V."/>
            <person name="Hibbett D.S."/>
            <person name="Martin F."/>
        </authorList>
    </citation>
    <scope>NUCLEOTIDE SEQUENCE [LARGE SCALE GENOMIC DNA]</scope>
    <source>
        <strain evidence="8">MAFF 305830</strain>
    </source>
</reference>
<evidence type="ECO:0000313" key="8">
    <source>
        <dbReference type="Proteomes" id="UP000054097"/>
    </source>
</evidence>
<comment type="catalytic activity">
    <reaction evidence="4">
        <text>a monoacylglycerol + H2O = glycerol + a fatty acid + H(+)</text>
        <dbReference type="Rhea" id="RHEA:15245"/>
        <dbReference type="ChEBI" id="CHEBI:15377"/>
        <dbReference type="ChEBI" id="CHEBI:15378"/>
        <dbReference type="ChEBI" id="CHEBI:17408"/>
        <dbReference type="ChEBI" id="CHEBI:17754"/>
        <dbReference type="ChEBI" id="CHEBI:28868"/>
    </reaction>
</comment>
<name>A0A0C2XKW5_SERVB</name>
<dbReference type="InterPro" id="IPR002921">
    <property type="entry name" value="Fungal_lipase-type"/>
</dbReference>
<dbReference type="STRING" id="933852.A0A0C2XKW5"/>
<reference evidence="7 8" key="1">
    <citation type="submission" date="2014-04" db="EMBL/GenBank/DDBJ databases">
        <authorList>
            <consortium name="DOE Joint Genome Institute"/>
            <person name="Kuo A."/>
            <person name="Zuccaro A."/>
            <person name="Kohler A."/>
            <person name="Nagy L.G."/>
            <person name="Floudas D."/>
            <person name="Copeland A."/>
            <person name="Barry K.W."/>
            <person name="Cichocki N."/>
            <person name="Veneault-Fourrey C."/>
            <person name="LaButti K."/>
            <person name="Lindquist E.A."/>
            <person name="Lipzen A."/>
            <person name="Lundell T."/>
            <person name="Morin E."/>
            <person name="Murat C."/>
            <person name="Sun H."/>
            <person name="Tunlid A."/>
            <person name="Henrissat B."/>
            <person name="Grigoriev I.V."/>
            <person name="Hibbett D.S."/>
            <person name="Martin F."/>
            <person name="Nordberg H.P."/>
            <person name="Cantor M.N."/>
            <person name="Hua S.X."/>
        </authorList>
    </citation>
    <scope>NUCLEOTIDE SEQUENCE [LARGE SCALE GENOMIC DNA]</scope>
    <source>
        <strain evidence="7 8">MAFF 305830</strain>
    </source>
</reference>
<dbReference type="InterPro" id="IPR051218">
    <property type="entry name" value="Sec_MonoDiacylglyc_Lipase"/>
</dbReference>
<feature type="compositionally biased region" description="Low complexity" evidence="5">
    <location>
        <begin position="455"/>
        <end position="465"/>
    </location>
</feature>
<dbReference type="InterPro" id="IPR029058">
    <property type="entry name" value="AB_hydrolase_fold"/>
</dbReference>
<dbReference type="Proteomes" id="UP000054097">
    <property type="component" value="Unassembled WGS sequence"/>
</dbReference>
<protein>
    <recommendedName>
        <fullName evidence="6">Fungal lipase-type domain-containing protein</fullName>
    </recommendedName>
</protein>
<gene>
    <name evidence="7" type="ORF">M408DRAFT_328856</name>
</gene>
<organism evidence="7 8">
    <name type="scientific">Serendipita vermifera MAFF 305830</name>
    <dbReference type="NCBI Taxonomy" id="933852"/>
    <lineage>
        <taxon>Eukaryota</taxon>
        <taxon>Fungi</taxon>
        <taxon>Dikarya</taxon>
        <taxon>Basidiomycota</taxon>
        <taxon>Agaricomycotina</taxon>
        <taxon>Agaricomycetes</taxon>
        <taxon>Sebacinales</taxon>
        <taxon>Serendipitaceae</taxon>
        <taxon>Serendipita</taxon>
    </lineage>
</organism>
<evidence type="ECO:0000256" key="1">
    <source>
        <dbReference type="ARBA" id="ARBA00023157"/>
    </source>
</evidence>
<dbReference type="HOGENOM" id="CLU_537604_0_0_1"/>
<evidence type="ECO:0000313" key="7">
    <source>
        <dbReference type="EMBL" id="KIM29642.1"/>
    </source>
</evidence>
<dbReference type="SUPFAM" id="SSF53474">
    <property type="entry name" value="alpha/beta-Hydrolases"/>
    <property type="match status" value="1"/>
</dbReference>
<evidence type="ECO:0000259" key="6">
    <source>
        <dbReference type="Pfam" id="PF01764"/>
    </source>
</evidence>
<keyword evidence="1" id="KW-1015">Disulfide bond</keyword>
<dbReference type="PANTHER" id="PTHR45856:SF24">
    <property type="entry name" value="FUNGAL LIPASE-LIKE DOMAIN-CONTAINING PROTEIN"/>
    <property type="match status" value="1"/>
</dbReference>
<proteinExistence type="inferred from homology"/>
<dbReference type="GO" id="GO:0006629">
    <property type="term" value="P:lipid metabolic process"/>
    <property type="evidence" value="ECO:0007669"/>
    <property type="project" value="InterPro"/>
</dbReference>
<dbReference type="AlphaFoldDB" id="A0A0C2XKW5"/>
<comment type="similarity">
    <text evidence="2">Belongs to the AB hydrolase superfamily. Lipase family. Class 3 subfamily.</text>
</comment>
<evidence type="ECO:0000256" key="2">
    <source>
        <dbReference type="ARBA" id="ARBA00043996"/>
    </source>
</evidence>
<sequence length="532" mass="59458">MEPEVVNPASDEVDARAAHFEREENFRWLSSLLAATSPLPLTERVAALTQQSIYALAEFAEISHGSLDPCWMLAEENRRHMGRPTLPLEQYPTLSGVVNGELEPIQMVEKFYGTRGDLQGYCALRMSPRTPSIEVAESHRPDGLATNRPQIILAFSGTSNARLALYDVMVAPLGYKTSFSHPSKYSWRVHDGFQRVYRGIRSPAFMALKRAITAMEANLANQNNQEWDLVITAHSLGGAVSYLVLLDLLQKAFAPDGLEPEVPLLPQKTNVTIATFGAPRVANPALVNHYRELIETWRQRRDSASSLTEWPIIGHMDGVPALPPTFFGYAHFSAHPFYSYGGHLYHIPVEQNEYTNFKVEPQDNEPVLFARGGHNYYGARDMERLQRRMKAIFQDIAPPPPAPPVTSLLNLPPKLRTRSHRSISEAGGRLKNSRVRQLSDPHQKRAVSLPGGGAEEASGSSPGPEQTDDGDDPEELSTFVHPDVPLNAASEHPWVQRYLEREEKEEQIWSKSRNPRTLWGTLKGVVSFGVHK</sequence>
<feature type="domain" description="Fungal lipase-type" evidence="6">
    <location>
        <begin position="153"/>
        <end position="325"/>
    </location>
</feature>
<feature type="compositionally biased region" description="Acidic residues" evidence="5">
    <location>
        <begin position="466"/>
        <end position="475"/>
    </location>
</feature>
<dbReference type="Gene3D" id="3.40.50.1820">
    <property type="entry name" value="alpha/beta hydrolase"/>
    <property type="match status" value="1"/>
</dbReference>
<evidence type="ECO:0000256" key="5">
    <source>
        <dbReference type="SAM" id="MobiDB-lite"/>
    </source>
</evidence>